<dbReference type="STRING" id="1088869.GMO_13800"/>
<keyword evidence="2" id="KW-1185">Reference proteome</keyword>
<accession>G6XIH0</accession>
<gene>
    <name evidence="1" type="ORF">GMO_13800</name>
</gene>
<dbReference type="AlphaFoldDB" id="G6XIH0"/>
<sequence>MCFSAEGMVAAAHATTGRRSLSFGDGHGFYASFCFCVGTPAPLPAASGALLFVVS</sequence>
<reference evidence="1 2" key="1">
    <citation type="submission" date="2011-10" db="EMBL/GenBank/DDBJ databases">
        <title>Genome sequence of Gluconobacter morbifer G707, isolated from Drosophila gut.</title>
        <authorList>
            <person name="Lee W.-J."/>
            <person name="Kim E.-K."/>
        </authorList>
    </citation>
    <scope>NUCLEOTIDE SEQUENCE [LARGE SCALE GENOMIC DNA]</scope>
    <source>
        <strain evidence="1 2">G707</strain>
    </source>
</reference>
<evidence type="ECO:0000313" key="2">
    <source>
        <dbReference type="Proteomes" id="UP000004949"/>
    </source>
</evidence>
<proteinExistence type="predicted"/>
<organism evidence="1 2">
    <name type="scientific">Gluconobacter morbifer G707</name>
    <dbReference type="NCBI Taxonomy" id="1088869"/>
    <lineage>
        <taxon>Bacteria</taxon>
        <taxon>Pseudomonadati</taxon>
        <taxon>Pseudomonadota</taxon>
        <taxon>Alphaproteobacteria</taxon>
        <taxon>Acetobacterales</taxon>
        <taxon>Acetobacteraceae</taxon>
        <taxon>Gluconobacter</taxon>
    </lineage>
</organism>
<evidence type="ECO:0000313" key="1">
    <source>
        <dbReference type="EMBL" id="EHH68609.1"/>
    </source>
</evidence>
<dbReference type="EMBL" id="AGQV01000002">
    <property type="protein sequence ID" value="EHH68609.1"/>
    <property type="molecule type" value="Genomic_DNA"/>
</dbReference>
<dbReference type="PATRIC" id="fig|1088869.3.peg.1381"/>
<protein>
    <submittedName>
        <fullName evidence="1">Uncharacterized protein</fullName>
    </submittedName>
</protein>
<dbReference type="Proteomes" id="UP000004949">
    <property type="component" value="Unassembled WGS sequence"/>
</dbReference>
<comment type="caution">
    <text evidence="1">The sequence shown here is derived from an EMBL/GenBank/DDBJ whole genome shotgun (WGS) entry which is preliminary data.</text>
</comment>
<name>G6XIH0_9PROT</name>